<evidence type="ECO:0000313" key="2">
    <source>
        <dbReference type="Proteomes" id="UP001176883"/>
    </source>
</evidence>
<organism evidence="1 2">
    <name type="scientific">Flavivirga aquimarina</name>
    <dbReference type="NCBI Taxonomy" id="2027862"/>
    <lineage>
        <taxon>Bacteria</taxon>
        <taxon>Pseudomonadati</taxon>
        <taxon>Bacteroidota</taxon>
        <taxon>Flavobacteriia</taxon>
        <taxon>Flavobacteriales</taxon>
        <taxon>Flavobacteriaceae</taxon>
        <taxon>Flavivirga</taxon>
    </lineage>
</organism>
<protein>
    <recommendedName>
        <fullName evidence="3">DUF1801 domain-containing protein</fullName>
    </recommendedName>
</protein>
<dbReference type="EMBL" id="JAUOEK010000041">
    <property type="protein sequence ID" value="MDO5968597.1"/>
    <property type="molecule type" value="Genomic_DNA"/>
</dbReference>
<comment type="caution">
    <text evidence="1">The sequence shown here is derived from an EMBL/GenBank/DDBJ whole genome shotgun (WGS) entry which is preliminary data.</text>
</comment>
<dbReference type="Proteomes" id="UP001176883">
    <property type="component" value="Unassembled WGS sequence"/>
</dbReference>
<accession>A0ABT8W650</accession>
<reference evidence="1" key="1">
    <citation type="submission" date="2023-07" db="EMBL/GenBank/DDBJ databases">
        <title>Two novel species in the genus Flavivirga.</title>
        <authorList>
            <person name="Kwon K."/>
        </authorList>
    </citation>
    <scope>NUCLEOTIDE SEQUENCE</scope>
    <source>
        <strain evidence="1">KCTC 52353</strain>
    </source>
</reference>
<proteinExistence type="predicted"/>
<keyword evidence="2" id="KW-1185">Reference proteome</keyword>
<evidence type="ECO:0008006" key="3">
    <source>
        <dbReference type="Google" id="ProtNLM"/>
    </source>
</evidence>
<gene>
    <name evidence="1" type="ORF">Q4Q35_02145</name>
</gene>
<dbReference type="SUPFAM" id="SSF159888">
    <property type="entry name" value="YdhG-like"/>
    <property type="match status" value="1"/>
</dbReference>
<evidence type="ECO:0000313" key="1">
    <source>
        <dbReference type="EMBL" id="MDO5968597.1"/>
    </source>
</evidence>
<name>A0ABT8W650_9FLAO</name>
<sequence>MAKQKINLNREVTALLDSLKHPFRKEIELVRNYILSTDKNLTENIKWNGSNYCIDNKDRITITALVVNINYIFVVCH</sequence>